<organism evidence="2 3">
    <name type="scientific">Aldrovandia affinis</name>
    <dbReference type="NCBI Taxonomy" id="143900"/>
    <lineage>
        <taxon>Eukaryota</taxon>
        <taxon>Metazoa</taxon>
        <taxon>Chordata</taxon>
        <taxon>Craniata</taxon>
        <taxon>Vertebrata</taxon>
        <taxon>Euteleostomi</taxon>
        <taxon>Actinopterygii</taxon>
        <taxon>Neopterygii</taxon>
        <taxon>Teleostei</taxon>
        <taxon>Notacanthiformes</taxon>
        <taxon>Halosauridae</taxon>
        <taxon>Aldrovandia</taxon>
    </lineage>
</organism>
<protein>
    <submittedName>
        <fullName evidence="2">Uncharacterized protein</fullName>
    </submittedName>
</protein>
<keyword evidence="3" id="KW-1185">Reference proteome</keyword>
<evidence type="ECO:0000256" key="1">
    <source>
        <dbReference type="SAM" id="MobiDB-lite"/>
    </source>
</evidence>
<sequence>MLCTPKSLSRVTPSSVSPSQLTQSREAELCLAPLVGRPTAFTPLHAPAPPLCLRAVWNGQKWAKGDRQGKRSVPLGPGREGGSDGEVQTCGLCDGQQPDFHRQLREERVITRTAFLVSRGKHRRNDGVIKIID</sequence>
<dbReference type="EMBL" id="JAINUG010000116">
    <property type="protein sequence ID" value="KAJ8395485.1"/>
    <property type="molecule type" value="Genomic_DNA"/>
</dbReference>
<evidence type="ECO:0000313" key="2">
    <source>
        <dbReference type="EMBL" id="KAJ8395485.1"/>
    </source>
</evidence>
<proteinExistence type="predicted"/>
<evidence type="ECO:0000313" key="3">
    <source>
        <dbReference type="Proteomes" id="UP001221898"/>
    </source>
</evidence>
<dbReference type="AlphaFoldDB" id="A0AAD7S3U5"/>
<dbReference type="Proteomes" id="UP001221898">
    <property type="component" value="Unassembled WGS sequence"/>
</dbReference>
<feature type="region of interest" description="Disordered" evidence="1">
    <location>
        <begin position="63"/>
        <end position="87"/>
    </location>
</feature>
<name>A0AAD7S3U5_9TELE</name>
<accession>A0AAD7S3U5</accession>
<gene>
    <name evidence="2" type="ORF">AAFF_G00032190</name>
</gene>
<comment type="caution">
    <text evidence="2">The sequence shown here is derived from an EMBL/GenBank/DDBJ whole genome shotgun (WGS) entry which is preliminary data.</text>
</comment>
<reference evidence="2" key="1">
    <citation type="journal article" date="2023" name="Science">
        <title>Genome structures resolve the early diversification of teleost fishes.</title>
        <authorList>
            <person name="Parey E."/>
            <person name="Louis A."/>
            <person name="Montfort J."/>
            <person name="Bouchez O."/>
            <person name="Roques C."/>
            <person name="Iampietro C."/>
            <person name="Lluch J."/>
            <person name="Castinel A."/>
            <person name="Donnadieu C."/>
            <person name="Desvignes T."/>
            <person name="Floi Bucao C."/>
            <person name="Jouanno E."/>
            <person name="Wen M."/>
            <person name="Mejri S."/>
            <person name="Dirks R."/>
            <person name="Jansen H."/>
            <person name="Henkel C."/>
            <person name="Chen W.J."/>
            <person name="Zahm M."/>
            <person name="Cabau C."/>
            <person name="Klopp C."/>
            <person name="Thompson A.W."/>
            <person name="Robinson-Rechavi M."/>
            <person name="Braasch I."/>
            <person name="Lecointre G."/>
            <person name="Bobe J."/>
            <person name="Postlethwait J.H."/>
            <person name="Berthelot C."/>
            <person name="Roest Crollius H."/>
            <person name="Guiguen Y."/>
        </authorList>
    </citation>
    <scope>NUCLEOTIDE SEQUENCE</scope>
    <source>
        <strain evidence="2">NC1722</strain>
    </source>
</reference>